<dbReference type="InterPro" id="IPR050131">
    <property type="entry name" value="Peptidase_S8_subtilisin-like"/>
</dbReference>
<dbReference type="InterPro" id="IPR015500">
    <property type="entry name" value="Peptidase_S8_subtilisin-rel"/>
</dbReference>
<keyword evidence="3 6" id="KW-0378">Hydrolase</keyword>
<dbReference type="SUPFAM" id="SSF52743">
    <property type="entry name" value="Subtilisin-like"/>
    <property type="match status" value="1"/>
</dbReference>
<dbReference type="Gene3D" id="2.60.40.10">
    <property type="entry name" value="Immunoglobulins"/>
    <property type="match status" value="1"/>
</dbReference>
<proteinExistence type="inferred from homology"/>
<dbReference type="InterPro" id="IPR023828">
    <property type="entry name" value="Peptidase_S8_Ser-AS"/>
</dbReference>
<feature type="chain" id="PRO_5020918931" description="Peptidase S8/S53 domain-containing protein" evidence="8">
    <location>
        <begin position="32"/>
        <end position="1116"/>
    </location>
</feature>
<evidence type="ECO:0000313" key="10">
    <source>
        <dbReference type="EMBL" id="TCC45938.1"/>
    </source>
</evidence>
<evidence type="ECO:0000256" key="2">
    <source>
        <dbReference type="ARBA" id="ARBA00022670"/>
    </source>
</evidence>
<dbReference type="EMBL" id="SJKD01000007">
    <property type="protein sequence ID" value="TCC45938.1"/>
    <property type="molecule type" value="Genomic_DNA"/>
</dbReference>
<dbReference type="PROSITE" id="PS00138">
    <property type="entry name" value="SUBTILASE_SER"/>
    <property type="match status" value="1"/>
</dbReference>
<dbReference type="PROSITE" id="PS00137">
    <property type="entry name" value="SUBTILASE_HIS"/>
    <property type="match status" value="1"/>
</dbReference>
<evidence type="ECO:0000256" key="4">
    <source>
        <dbReference type="ARBA" id="ARBA00022825"/>
    </source>
</evidence>
<dbReference type="RefSeq" id="WP_131517030.1">
    <property type="nucleotide sequence ID" value="NZ_SJKD01000007.1"/>
</dbReference>
<dbReference type="Pfam" id="PF00082">
    <property type="entry name" value="Peptidase_S8"/>
    <property type="match status" value="1"/>
</dbReference>
<dbReference type="GO" id="GO:0004252">
    <property type="term" value="F:serine-type endopeptidase activity"/>
    <property type="evidence" value="ECO:0007669"/>
    <property type="project" value="UniProtKB-UniRule"/>
</dbReference>
<keyword evidence="11" id="KW-1185">Reference proteome</keyword>
<accession>A0A4R0JM64</accession>
<feature type="active site" description="Charge relay system" evidence="5 6">
    <location>
        <position position="265"/>
    </location>
</feature>
<dbReference type="GO" id="GO:0006508">
    <property type="term" value="P:proteolysis"/>
    <property type="evidence" value="ECO:0007669"/>
    <property type="project" value="UniProtKB-KW"/>
</dbReference>
<evidence type="ECO:0000256" key="1">
    <source>
        <dbReference type="ARBA" id="ARBA00011073"/>
    </source>
</evidence>
<dbReference type="PROSITE" id="PS51892">
    <property type="entry name" value="SUBTILASE"/>
    <property type="match status" value="1"/>
</dbReference>
<dbReference type="OrthoDB" id="5167143at2"/>
<dbReference type="PANTHER" id="PTHR43806:SF11">
    <property type="entry name" value="CEREVISIN-RELATED"/>
    <property type="match status" value="1"/>
</dbReference>
<evidence type="ECO:0000313" key="11">
    <source>
        <dbReference type="Proteomes" id="UP000293342"/>
    </source>
</evidence>
<protein>
    <recommendedName>
        <fullName evidence="9">Peptidase S8/S53 domain-containing protein</fullName>
    </recommendedName>
</protein>
<evidence type="ECO:0000256" key="8">
    <source>
        <dbReference type="SAM" id="SignalP"/>
    </source>
</evidence>
<dbReference type="GO" id="GO:0005975">
    <property type="term" value="P:carbohydrate metabolic process"/>
    <property type="evidence" value="ECO:0007669"/>
    <property type="project" value="UniProtKB-ARBA"/>
</dbReference>
<dbReference type="PRINTS" id="PR00723">
    <property type="entry name" value="SUBTILISIN"/>
</dbReference>
<evidence type="ECO:0000256" key="6">
    <source>
        <dbReference type="PROSITE-ProRule" id="PRU01240"/>
    </source>
</evidence>
<keyword evidence="4 6" id="KW-0720">Serine protease</keyword>
<dbReference type="InterPro" id="IPR023827">
    <property type="entry name" value="Peptidase_S8_Asp-AS"/>
</dbReference>
<sequence length="1116" mass="115093">MVSTPRSRRIGVAAVASIAALGLGLSGPAQASATPAPPHPLVAKAKGHAKGTTPDQRVTLVTGDRITLHGGDPGRASVEPGAGRRGIVFSTQRVKDHLYVVPSDVRERIAQGHLDRRLFDVTGLIKAGYDDKSTGAIPLVVTYAGEAKTRSTAPGATVTRQLPVVNGAALKVDKAKAGAFLAGVTSTRSTAGVDKIWLDGKREISLDQSVPQIGAPAAWQAGYTGKGISVAVLDTGIDTSHPDLATQVAGAKNFTEEPAEDLVGHGTHVASTIAGTAAASAGKYKGVAPDAKLYDGKVCEQGGCTESAIIGGMEWAATEVKAKIVNLSLGGTDTPEIDPLEEAVNRLTAQTGSLFVIAAGNEGPTESTVGSPGSADAALTVGAVDKQDKLAEFSSRGPRVGDGAVKPDVTAPGVAIVAAKAKKAIIGTPVGDQYLMLDGTSMATPHTAGAAALLAQQHPDWKAAELKGALMASAKPAADQTAFEQGAGRIDVAKGIKQSVISEPGSLSFGTAVWPHNDDSPVTKTLTYRNLGDKPVTLALTSTLVGPDGSPAPASALELSADSVTVAAGGTASVQATSNTNHSGPDGGYSGRVTATAGDSSVVSAIGVNKEKESYDLTVNAIGPDGKPAPVSGLVFGLETDVFTFLDDASGTAKIRLQKGEYAVQGDQFVPKPGGDTGDYYALVQPSVQLTKATTVVLDARTTRDIKVTVPQADAAVAVADIGYDRTAADGVRSLLSSVLLLDFNGVHTAQVGESLPPEQMTGHVSSQWAKPSADGSFAKSPYMYGVMDTTPGGYPTGLDRKVEAKDLAVVNQSFNATSDREVDRAVFGTAPHSSGGWAVVLPYDSPATTKLLLDDKPSSWSSEISEVVPSTDPEDPFPVTVTRLTSPAKEYKAGKSYQQRLNSAAFSTSPSYAGRFENDLVVAAYSLADADGNNGATRTDTESSKLTRDGQVVAESQYFGSAEVTGLPAGKATYTLESSLTRQTWSTFTTRMDFSWTFSSAATTKETLLPLIGVRYQPTVDSHNVAERRPVTVLPVVVDAQAGANLPGIRRLELQVSGDDGKTWQQTGVVPTGKGTYKAIFATPAGAKSVSLKAHVVDAGGNVTDQTVIGAYPLR</sequence>
<evidence type="ECO:0000259" key="9">
    <source>
        <dbReference type="Pfam" id="PF00082"/>
    </source>
</evidence>
<feature type="active site" description="Charge relay system" evidence="5 6">
    <location>
        <position position="441"/>
    </location>
</feature>
<evidence type="ECO:0000256" key="5">
    <source>
        <dbReference type="PIRSR" id="PIRSR615500-1"/>
    </source>
</evidence>
<evidence type="ECO:0000256" key="7">
    <source>
        <dbReference type="RuleBase" id="RU003355"/>
    </source>
</evidence>
<comment type="caution">
    <text evidence="10">The sequence shown here is derived from an EMBL/GenBank/DDBJ whole genome shotgun (WGS) entry which is preliminary data.</text>
</comment>
<dbReference type="AlphaFoldDB" id="A0A4R0JM64"/>
<organism evidence="10 11">
    <name type="scientific">Kribbella capetownensis</name>
    <dbReference type="NCBI Taxonomy" id="1572659"/>
    <lineage>
        <taxon>Bacteria</taxon>
        <taxon>Bacillati</taxon>
        <taxon>Actinomycetota</taxon>
        <taxon>Actinomycetes</taxon>
        <taxon>Propionibacteriales</taxon>
        <taxon>Kribbellaceae</taxon>
        <taxon>Kribbella</taxon>
    </lineage>
</organism>
<dbReference type="InterPro" id="IPR036852">
    <property type="entry name" value="Peptidase_S8/S53_dom_sf"/>
</dbReference>
<evidence type="ECO:0000256" key="3">
    <source>
        <dbReference type="ARBA" id="ARBA00022801"/>
    </source>
</evidence>
<gene>
    <name evidence="10" type="ORF">E0H75_29975</name>
</gene>
<reference evidence="10 11" key="1">
    <citation type="submission" date="2019-02" db="EMBL/GenBank/DDBJ databases">
        <title>Kribbella capetownensis sp. nov. and Kribbella speibonae sp. nov., isolated from soil.</title>
        <authorList>
            <person name="Curtis S.M."/>
            <person name="Norton I."/>
            <person name="Everest G.J."/>
            <person name="Meyers P.R."/>
        </authorList>
    </citation>
    <scope>NUCLEOTIDE SEQUENCE [LARGE SCALE GENOMIC DNA]</scope>
    <source>
        <strain evidence="10 11">YM53</strain>
    </source>
</reference>
<dbReference type="Proteomes" id="UP000293342">
    <property type="component" value="Unassembled WGS sequence"/>
</dbReference>
<dbReference type="PROSITE" id="PS00136">
    <property type="entry name" value="SUBTILASE_ASP"/>
    <property type="match status" value="1"/>
</dbReference>
<dbReference type="Gene3D" id="3.40.50.200">
    <property type="entry name" value="Peptidase S8/S53 domain"/>
    <property type="match status" value="1"/>
</dbReference>
<dbReference type="InterPro" id="IPR022398">
    <property type="entry name" value="Peptidase_S8_His-AS"/>
</dbReference>
<name>A0A4R0JM64_9ACTN</name>
<keyword evidence="8" id="KW-0732">Signal</keyword>
<comment type="similarity">
    <text evidence="1 6 7">Belongs to the peptidase S8 family.</text>
</comment>
<keyword evidence="2 6" id="KW-0645">Protease</keyword>
<dbReference type="InterPro" id="IPR013783">
    <property type="entry name" value="Ig-like_fold"/>
</dbReference>
<feature type="domain" description="Peptidase S8/S53" evidence="9">
    <location>
        <begin position="225"/>
        <end position="488"/>
    </location>
</feature>
<feature type="signal peptide" evidence="8">
    <location>
        <begin position="1"/>
        <end position="31"/>
    </location>
</feature>
<dbReference type="PANTHER" id="PTHR43806">
    <property type="entry name" value="PEPTIDASE S8"/>
    <property type="match status" value="1"/>
</dbReference>
<feature type="active site" description="Charge relay system" evidence="5 6">
    <location>
        <position position="234"/>
    </location>
</feature>
<dbReference type="InterPro" id="IPR000209">
    <property type="entry name" value="Peptidase_S8/S53_dom"/>
</dbReference>